<evidence type="ECO:0000259" key="6">
    <source>
        <dbReference type="Pfam" id="PF02826"/>
    </source>
</evidence>
<feature type="domain" description="D-isomer specific 2-hydroxyacid dehydrogenase catalytic" evidence="5">
    <location>
        <begin position="42"/>
        <end position="315"/>
    </location>
</feature>
<dbReference type="PANTHER" id="PTHR10996">
    <property type="entry name" value="2-HYDROXYACID DEHYDROGENASE-RELATED"/>
    <property type="match status" value="1"/>
</dbReference>
<evidence type="ECO:0000256" key="2">
    <source>
        <dbReference type="ARBA" id="ARBA00023002"/>
    </source>
</evidence>
<dbReference type="STRING" id="1122133.SAMN02745157_4256"/>
<keyword evidence="2 4" id="KW-0560">Oxidoreductase</keyword>
<dbReference type="InterPro" id="IPR036291">
    <property type="entry name" value="NAD(P)-bd_dom_sf"/>
</dbReference>
<dbReference type="Proteomes" id="UP000184485">
    <property type="component" value="Unassembled WGS sequence"/>
</dbReference>
<dbReference type="Pfam" id="PF02826">
    <property type="entry name" value="2-Hacid_dh_C"/>
    <property type="match status" value="1"/>
</dbReference>
<dbReference type="InterPro" id="IPR050223">
    <property type="entry name" value="D-isomer_2-hydroxyacid_DH"/>
</dbReference>
<keyword evidence="3" id="KW-0520">NAD</keyword>
<dbReference type="RefSeq" id="WP_073057111.1">
    <property type="nucleotide sequence ID" value="NZ_FQUP01000005.1"/>
</dbReference>
<evidence type="ECO:0000313" key="7">
    <source>
        <dbReference type="EMBL" id="SHG46265.1"/>
    </source>
</evidence>
<keyword evidence="8" id="KW-1185">Reference proteome</keyword>
<reference evidence="7 8" key="1">
    <citation type="submission" date="2016-11" db="EMBL/GenBank/DDBJ databases">
        <authorList>
            <person name="Jaros S."/>
            <person name="Januszkiewicz K."/>
            <person name="Wedrychowicz H."/>
        </authorList>
    </citation>
    <scope>NUCLEOTIDE SEQUENCE [LARGE SCALE GENOMIC DNA]</scope>
    <source>
        <strain evidence="7 8">DSM 19436</strain>
    </source>
</reference>
<keyword evidence="1" id="KW-0521">NADP</keyword>
<proteinExistence type="inferred from homology"/>
<protein>
    <submittedName>
        <fullName evidence="7">Lactate dehydrogenase</fullName>
    </submittedName>
</protein>
<evidence type="ECO:0000256" key="4">
    <source>
        <dbReference type="RuleBase" id="RU003719"/>
    </source>
</evidence>
<dbReference type="Gene3D" id="3.40.50.720">
    <property type="entry name" value="NAD(P)-binding Rossmann-like Domain"/>
    <property type="match status" value="2"/>
</dbReference>
<dbReference type="SUPFAM" id="SSF52283">
    <property type="entry name" value="Formate/glycerate dehydrogenase catalytic domain-like"/>
    <property type="match status" value="1"/>
</dbReference>
<dbReference type="InterPro" id="IPR006140">
    <property type="entry name" value="D-isomer_DH_NAD-bd"/>
</dbReference>
<evidence type="ECO:0000313" key="8">
    <source>
        <dbReference type="Proteomes" id="UP000184485"/>
    </source>
</evidence>
<dbReference type="CDD" id="cd12156">
    <property type="entry name" value="HPPR"/>
    <property type="match status" value="1"/>
</dbReference>
<dbReference type="GO" id="GO:0016618">
    <property type="term" value="F:hydroxypyruvate reductase [NAD(P)H] activity"/>
    <property type="evidence" value="ECO:0007669"/>
    <property type="project" value="TreeGrafter"/>
</dbReference>
<evidence type="ECO:0000256" key="1">
    <source>
        <dbReference type="ARBA" id="ARBA00022857"/>
    </source>
</evidence>
<dbReference type="PANTHER" id="PTHR10996:SF178">
    <property type="entry name" value="2-HYDROXYACID DEHYDROGENASE YGL185C-RELATED"/>
    <property type="match status" value="1"/>
</dbReference>
<dbReference type="EMBL" id="FQUP01000005">
    <property type="protein sequence ID" value="SHG46265.1"/>
    <property type="molecule type" value="Genomic_DNA"/>
</dbReference>
<comment type="similarity">
    <text evidence="4">Belongs to the D-isomer specific 2-hydroxyacid dehydrogenase family.</text>
</comment>
<feature type="domain" description="D-isomer specific 2-hydroxyacid dehydrogenase NAD-binding" evidence="6">
    <location>
        <begin position="107"/>
        <end position="284"/>
    </location>
</feature>
<name>A0A1M5K0P8_9HYPH</name>
<dbReference type="OrthoDB" id="9793626at2"/>
<dbReference type="GO" id="GO:0051287">
    <property type="term" value="F:NAD binding"/>
    <property type="evidence" value="ECO:0007669"/>
    <property type="project" value="InterPro"/>
</dbReference>
<evidence type="ECO:0000256" key="3">
    <source>
        <dbReference type="ARBA" id="ARBA00023027"/>
    </source>
</evidence>
<dbReference type="SUPFAM" id="SSF51735">
    <property type="entry name" value="NAD(P)-binding Rossmann-fold domains"/>
    <property type="match status" value="1"/>
</dbReference>
<accession>A0A1M5K0P8</accession>
<organism evidence="7 8">
    <name type="scientific">Kaistia soli DSM 19436</name>
    <dbReference type="NCBI Taxonomy" id="1122133"/>
    <lineage>
        <taxon>Bacteria</taxon>
        <taxon>Pseudomonadati</taxon>
        <taxon>Pseudomonadota</taxon>
        <taxon>Alphaproteobacteria</taxon>
        <taxon>Hyphomicrobiales</taxon>
        <taxon>Kaistiaceae</taxon>
        <taxon>Kaistia</taxon>
    </lineage>
</organism>
<dbReference type="InterPro" id="IPR006139">
    <property type="entry name" value="D-isomer_2_OHA_DH_cat_dom"/>
</dbReference>
<evidence type="ECO:0000259" key="5">
    <source>
        <dbReference type="Pfam" id="PF00389"/>
    </source>
</evidence>
<sequence length="326" mass="34297">MPAALLLSRFPPAFCDALAERLELIGPHDQDASIALPADVRSEIRVVITMGTIKCGAGLIDALPNLGLICNYGSGFEGTDHAAAAKRGIVVTNSPSGNASAVADLAMGLLLAACRNILVADRFVRDGRWNGQGTSAARMPLVHGLSGRKLGIFGLGEIGERIARRAEAFEMTVAYHNRSRRGDDRYPYHETLQSLAEWADVLVVAARADAGNRHIVSRDVMRALGPDGIVINIARGSLLDEMALAELLRDRELGAAGLDVFEHEPNVPAALTALDNIVLAPHIAGGTFDAHATLKSMVLANVDAFLAGRPIPTPVVLKAAAATATG</sequence>
<gene>
    <name evidence="7" type="ORF">SAMN02745157_4256</name>
</gene>
<dbReference type="GO" id="GO:0030267">
    <property type="term" value="F:glyoxylate reductase (NADPH) activity"/>
    <property type="evidence" value="ECO:0007669"/>
    <property type="project" value="TreeGrafter"/>
</dbReference>
<dbReference type="FunFam" id="3.40.50.720:FF:000213">
    <property type="entry name" value="Putative 2-hydroxyacid dehydrogenase"/>
    <property type="match status" value="1"/>
</dbReference>
<dbReference type="Pfam" id="PF00389">
    <property type="entry name" value="2-Hacid_dh"/>
    <property type="match status" value="1"/>
</dbReference>
<dbReference type="GO" id="GO:0005829">
    <property type="term" value="C:cytosol"/>
    <property type="evidence" value="ECO:0007669"/>
    <property type="project" value="TreeGrafter"/>
</dbReference>
<dbReference type="AlphaFoldDB" id="A0A1M5K0P8"/>